<dbReference type="AlphaFoldDB" id="A0A6C0IQX9"/>
<reference evidence="5" key="1">
    <citation type="journal article" date="2020" name="Nature">
        <title>Giant virus diversity and host interactions through global metagenomics.</title>
        <authorList>
            <person name="Schulz F."/>
            <person name="Roux S."/>
            <person name="Paez-Espino D."/>
            <person name="Jungbluth S."/>
            <person name="Walsh D.A."/>
            <person name="Denef V.J."/>
            <person name="McMahon K.D."/>
            <person name="Konstantinidis K.T."/>
            <person name="Eloe-Fadrosh E.A."/>
            <person name="Kyrpides N.C."/>
            <person name="Woyke T."/>
        </authorList>
    </citation>
    <scope>NUCLEOTIDE SEQUENCE</scope>
    <source>
        <strain evidence="5">GVMAG-M-3300024261-37</strain>
    </source>
</reference>
<dbReference type="Pfam" id="PF00929">
    <property type="entry name" value="RNase_T"/>
    <property type="match status" value="1"/>
</dbReference>
<dbReference type="GO" id="GO:0003676">
    <property type="term" value="F:nucleic acid binding"/>
    <property type="evidence" value="ECO:0007669"/>
    <property type="project" value="InterPro"/>
</dbReference>
<evidence type="ECO:0000256" key="3">
    <source>
        <dbReference type="ARBA" id="ARBA00022839"/>
    </source>
</evidence>
<dbReference type="GO" id="GO:0008408">
    <property type="term" value="F:3'-5' exonuclease activity"/>
    <property type="evidence" value="ECO:0007669"/>
    <property type="project" value="TreeGrafter"/>
</dbReference>
<dbReference type="CDD" id="cd06127">
    <property type="entry name" value="DEDDh"/>
    <property type="match status" value="1"/>
</dbReference>
<dbReference type="PANTHER" id="PTHR30231:SF4">
    <property type="entry name" value="PROTEIN NEN2"/>
    <property type="match status" value="1"/>
</dbReference>
<sequence>MPTDKFLIFDTETTGLLPRGSGHKVHKYNTHQYPHIVQFSWMIYDNNLKKVTKIEDHVIRLPEGMEVPEASSNVHGITTKIMRMKGENVLNVLKIFTKDMLDSNYLVAHNINFDKTIVRAEYLRNNQIDWMGRHRKKEYCTLANSINVCNLIRQTKSGRNYKKFPKLMETHQTLFKTIPKNLHNSLIDIYVCFRCFHMLNYDFDILKKNKEFKKQFNHLCGL</sequence>
<protein>
    <recommendedName>
        <fullName evidence="4">Exonuclease domain-containing protein</fullName>
    </recommendedName>
</protein>
<evidence type="ECO:0000256" key="1">
    <source>
        <dbReference type="ARBA" id="ARBA00022722"/>
    </source>
</evidence>
<dbReference type="SUPFAM" id="SSF53098">
    <property type="entry name" value="Ribonuclease H-like"/>
    <property type="match status" value="1"/>
</dbReference>
<accession>A0A6C0IQX9</accession>
<proteinExistence type="predicted"/>
<feature type="domain" description="Exonuclease" evidence="4">
    <location>
        <begin position="5"/>
        <end position="205"/>
    </location>
</feature>
<dbReference type="SMART" id="SM00479">
    <property type="entry name" value="EXOIII"/>
    <property type="match status" value="1"/>
</dbReference>
<organism evidence="5">
    <name type="scientific">viral metagenome</name>
    <dbReference type="NCBI Taxonomy" id="1070528"/>
    <lineage>
        <taxon>unclassified sequences</taxon>
        <taxon>metagenomes</taxon>
        <taxon>organismal metagenomes</taxon>
    </lineage>
</organism>
<evidence type="ECO:0000313" key="5">
    <source>
        <dbReference type="EMBL" id="QHT94826.1"/>
    </source>
</evidence>
<evidence type="ECO:0000256" key="2">
    <source>
        <dbReference type="ARBA" id="ARBA00022801"/>
    </source>
</evidence>
<evidence type="ECO:0000259" key="4">
    <source>
        <dbReference type="SMART" id="SM00479"/>
    </source>
</evidence>
<keyword evidence="1" id="KW-0540">Nuclease</keyword>
<dbReference type="PANTHER" id="PTHR30231">
    <property type="entry name" value="DNA POLYMERASE III SUBUNIT EPSILON"/>
    <property type="match status" value="1"/>
</dbReference>
<dbReference type="EMBL" id="MN740232">
    <property type="protein sequence ID" value="QHT94826.1"/>
    <property type="molecule type" value="Genomic_DNA"/>
</dbReference>
<dbReference type="Gene3D" id="3.30.420.10">
    <property type="entry name" value="Ribonuclease H-like superfamily/Ribonuclease H"/>
    <property type="match status" value="1"/>
</dbReference>
<dbReference type="InterPro" id="IPR013520">
    <property type="entry name" value="Ribonucl_H"/>
</dbReference>
<keyword evidence="2" id="KW-0378">Hydrolase</keyword>
<dbReference type="InterPro" id="IPR012337">
    <property type="entry name" value="RNaseH-like_sf"/>
</dbReference>
<keyword evidence="3" id="KW-0269">Exonuclease</keyword>
<dbReference type="InterPro" id="IPR036397">
    <property type="entry name" value="RNaseH_sf"/>
</dbReference>
<name>A0A6C0IQX9_9ZZZZ</name>